<dbReference type="InterPro" id="IPR011990">
    <property type="entry name" value="TPR-like_helical_dom_sf"/>
</dbReference>
<evidence type="ECO:0000256" key="6">
    <source>
        <dbReference type="SAM" id="MobiDB-lite"/>
    </source>
</evidence>
<dbReference type="AlphaFoldDB" id="A0A1H3ESC7"/>
<dbReference type="Pfam" id="PF14561">
    <property type="entry name" value="TPR_20"/>
    <property type="match status" value="1"/>
</dbReference>
<evidence type="ECO:0000256" key="4">
    <source>
        <dbReference type="ARBA" id="ARBA00023157"/>
    </source>
</evidence>
<dbReference type="Gene3D" id="1.25.40.10">
    <property type="entry name" value="Tetratricopeptide repeat domain"/>
    <property type="match status" value="1"/>
</dbReference>
<evidence type="ECO:0000259" key="7">
    <source>
        <dbReference type="PROSITE" id="PS51352"/>
    </source>
</evidence>
<dbReference type="GO" id="GO:0045454">
    <property type="term" value="P:cell redox homeostasis"/>
    <property type="evidence" value="ECO:0007669"/>
    <property type="project" value="TreeGrafter"/>
</dbReference>
<keyword evidence="9" id="KW-1185">Reference proteome</keyword>
<evidence type="ECO:0000256" key="1">
    <source>
        <dbReference type="ARBA" id="ARBA00008987"/>
    </source>
</evidence>
<dbReference type="GO" id="GO:0015035">
    <property type="term" value="F:protein-disulfide reductase activity"/>
    <property type="evidence" value="ECO:0007669"/>
    <property type="project" value="TreeGrafter"/>
</dbReference>
<protein>
    <submittedName>
        <fullName evidence="8">Putative thioredoxin</fullName>
    </submittedName>
</protein>
<dbReference type="PANTHER" id="PTHR45663:SF11">
    <property type="entry name" value="GEO12009P1"/>
    <property type="match status" value="1"/>
</dbReference>
<evidence type="ECO:0000256" key="2">
    <source>
        <dbReference type="ARBA" id="ARBA00022448"/>
    </source>
</evidence>
<dbReference type="SUPFAM" id="SSF48452">
    <property type="entry name" value="TPR-like"/>
    <property type="match status" value="1"/>
</dbReference>
<dbReference type="InterPro" id="IPR013766">
    <property type="entry name" value="Thioredoxin_domain"/>
</dbReference>
<dbReference type="STRING" id="1137993.SAMN05660209_01347"/>
<keyword evidence="2" id="KW-0813">Transport</keyword>
<evidence type="ECO:0000313" key="9">
    <source>
        <dbReference type="Proteomes" id="UP000198921"/>
    </source>
</evidence>
<sequence>MIEVMQPTRPGRPDPRAQAQQAQLAASLAGAVDLAAVKARSEAAARAQAAPPSSAAGPAGAPGAAVVDVTEETFQAEVLDRSFQVPVVLDLWAEWCGPCKQLSPVLERLAAEGGGSWVLAKVDVDANPALAQGLRVQGIPAVKAVWQGQLVAEFTGAIPEEQARQFVTELVRATTGDAIPGSGDGDGDGAAAEAEDPRLDVAEAALERGDLTAAEAAYQAILDAEPDHPVAGLALRQVQLFRRADEAGPDALAAADAAPDDVAAQTRAADFLLGTGDVEGAFDRLLDVVRRTAGDDRDQARRHLVELFGVVGDQDPRVAAARRQLTLALY</sequence>
<feature type="domain" description="Thioredoxin" evidence="7">
    <location>
        <begin position="60"/>
        <end position="172"/>
    </location>
</feature>
<dbReference type="InterPro" id="IPR017937">
    <property type="entry name" value="Thioredoxin_CS"/>
</dbReference>
<dbReference type="InterPro" id="IPR036249">
    <property type="entry name" value="Thioredoxin-like_sf"/>
</dbReference>
<dbReference type="Pfam" id="PF00085">
    <property type="entry name" value="Thioredoxin"/>
    <property type="match status" value="1"/>
</dbReference>
<dbReference type="GO" id="GO:0005829">
    <property type="term" value="C:cytosol"/>
    <property type="evidence" value="ECO:0007669"/>
    <property type="project" value="TreeGrafter"/>
</dbReference>
<dbReference type="PROSITE" id="PS51352">
    <property type="entry name" value="THIOREDOXIN_2"/>
    <property type="match status" value="1"/>
</dbReference>
<keyword evidence="3" id="KW-0249">Electron transport</keyword>
<accession>A0A1H3ESC7</accession>
<dbReference type="EMBL" id="FNOT01000003">
    <property type="protein sequence ID" value="SDX81550.1"/>
    <property type="molecule type" value="Genomic_DNA"/>
</dbReference>
<evidence type="ECO:0000256" key="3">
    <source>
        <dbReference type="ARBA" id="ARBA00022982"/>
    </source>
</evidence>
<dbReference type="Proteomes" id="UP000198921">
    <property type="component" value="Unassembled WGS sequence"/>
</dbReference>
<evidence type="ECO:0000313" key="8">
    <source>
        <dbReference type="EMBL" id="SDX81550.1"/>
    </source>
</evidence>
<gene>
    <name evidence="8" type="ORF">SAMN05660209_01347</name>
</gene>
<comment type="similarity">
    <text evidence="1">Belongs to the thioredoxin family.</text>
</comment>
<dbReference type="PANTHER" id="PTHR45663">
    <property type="entry name" value="GEO12009P1"/>
    <property type="match status" value="1"/>
</dbReference>
<dbReference type="GO" id="GO:0006950">
    <property type="term" value="P:response to stress"/>
    <property type="evidence" value="ECO:0007669"/>
    <property type="project" value="UniProtKB-ARBA"/>
</dbReference>
<organism evidence="8 9">
    <name type="scientific">Geodermatophilus africanus</name>
    <dbReference type="NCBI Taxonomy" id="1137993"/>
    <lineage>
        <taxon>Bacteria</taxon>
        <taxon>Bacillati</taxon>
        <taxon>Actinomycetota</taxon>
        <taxon>Actinomycetes</taxon>
        <taxon>Geodermatophilales</taxon>
        <taxon>Geodermatophilaceae</taxon>
        <taxon>Geodermatophilus</taxon>
    </lineage>
</organism>
<dbReference type="Gene3D" id="3.40.30.10">
    <property type="entry name" value="Glutaredoxin"/>
    <property type="match status" value="1"/>
</dbReference>
<keyword evidence="4" id="KW-1015">Disulfide bond</keyword>
<reference evidence="9" key="1">
    <citation type="submission" date="2016-10" db="EMBL/GenBank/DDBJ databases">
        <authorList>
            <person name="Varghese N."/>
            <person name="Submissions S."/>
        </authorList>
    </citation>
    <scope>NUCLEOTIDE SEQUENCE [LARGE SCALE GENOMIC DNA]</scope>
    <source>
        <strain evidence="9">DSM 45422</strain>
    </source>
</reference>
<dbReference type="PROSITE" id="PS00194">
    <property type="entry name" value="THIOREDOXIN_1"/>
    <property type="match status" value="1"/>
</dbReference>
<evidence type="ECO:0000256" key="5">
    <source>
        <dbReference type="ARBA" id="ARBA00023284"/>
    </source>
</evidence>
<dbReference type="CDD" id="cd02956">
    <property type="entry name" value="ybbN"/>
    <property type="match status" value="1"/>
</dbReference>
<keyword evidence="5" id="KW-0676">Redox-active center</keyword>
<proteinExistence type="inferred from homology"/>
<name>A0A1H3ESC7_9ACTN</name>
<dbReference type="SUPFAM" id="SSF52833">
    <property type="entry name" value="Thioredoxin-like"/>
    <property type="match status" value="1"/>
</dbReference>
<feature type="region of interest" description="Disordered" evidence="6">
    <location>
        <begin position="1"/>
        <end position="22"/>
    </location>
</feature>